<dbReference type="Gene3D" id="3.40.50.1010">
    <property type="entry name" value="5'-nuclease"/>
    <property type="match status" value="1"/>
</dbReference>
<dbReference type="CDD" id="cd09874">
    <property type="entry name" value="PIN_MT3492-like"/>
    <property type="match status" value="1"/>
</dbReference>
<name>A0AAP6JDX9_9GAMM</name>
<accession>A0AAP6JDX9</accession>
<dbReference type="Pfam" id="PF01850">
    <property type="entry name" value="PIN"/>
    <property type="match status" value="1"/>
</dbReference>
<dbReference type="RefSeq" id="WP_346050292.1">
    <property type="nucleotide sequence ID" value="NZ_JAYGII010000003.1"/>
</dbReference>
<dbReference type="InterPro" id="IPR029060">
    <property type="entry name" value="PIN-like_dom_sf"/>
</dbReference>
<dbReference type="EMBL" id="JAYGII010000003">
    <property type="protein sequence ID" value="MEA5444756.1"/>
    <property type="molecule type" value="Genomic_DNA"/>
</dbReference>
<protein>
    <submittedName>
        <fullName evidence="2">Type II toxin-antitoxin system VapC family toxin</fullName>
    </submittedName>
</protein>
<comment type="caution">
    <text evidence="2">The sequence shown here is derived from an EMBL/GenBank/DDBJ whole genome shotgun (WGS) entry which is preliminary data.</text>
</comment>
<evidence type="ECO:0000313" key="3">
    <source>
        <dbReference type="Proteomes" id="UP001302316"/>
    </source>
</evidence>
<dbReference type="Proteomes" id="UP001302316">
    <property type="component" value="Unassembled WGS sequence"/>
</dbReference>
<evidence type="ECO:0000313" key="2">
    <source>
        <dbReference type="EMBL" id="MEA5444756.1"/>
    </source>
</evidence>
<proteinExistence type="predicted"/>
<sequence length="142" mass="15395">MILYLDTSALVKLYVKEPHSDEVRSLVQKASLVATHVIAYPEARAGFAKAWRMGRISDDVLTQLVVWLDEGWGGFDVISVDEPLARRAGVLADTFGLRGYDSVHLAAAEKLAAGAGDGRLCFVCFDTSLTRAAEGLGLKTPW</sequence>
<gene>
    <name evidence="2" type="ORF">VCB98_02875</name>
</gene>
<reference evidence="2 3" key="1">
    <citation type="submission" date="2023-12" db="EMBL/GenBank/DDBJ databases">
        <title>Whole-genome sequencing of halo(alkali)philic microorganisms from hypersaline lakes.</title>
        <authorList>
            <person name="Sorokin D.Y."/>
            <person name="Merkel A.Y."/>
            <person name="Messina E."/>
            <person name="Yakimov M."/>
        </authorList>
    </citation>
    <scope>NUCLEOTIDE SEQUENCE [LARGE SCALE GENOMIC DNA]</scope>
    <source>
        <strain evidence="2 3">AB-CW1</strain>
    </source>
</reference>
<feature type="domain" description="PIN" evidence="1">
    <location>
        <begin position="4"/>
        <end position="114"/>
    </location>
</feature>
<dbReference type="InterPro" id="IPR002716">
    <property type="entry name" value="PIN_dom"/>
</dbReference>
<dbReference type="AlphaFoldDB" id="A0AAP6JDX9"/>
<dbReference type="SUPFAM" id="SSF88723">
    <property type="entry name" value="PIN domain-like"/>
    <property type="match status" value="1"/>
</dbReference>
<evidence type="ECO:0000259" key="1">
    <source>
        <dbReference type="Pfam" id="PF01850"/>
    </source>
</evidence>
<organism evidence="2 3">
    <name type="scientific">Natronospira elongata</name>
    <dbReference type="NCBI Taxonomy" id="3110268"/>
    <lineage>
        <taxon>Bacteria</taxon>
        <taxon>Pseudomonadati</taxon>
        <taxon>Pseudomonadota</taxon>
        <taxon>Gammaproteobacteria</taxon>
        <taxon>Natronospirales</taxon>
        <taxon>Natronospiraceae</taxon>
        <taxon>Natronospira</taxon>
    </lineage>
</organism>
<keyword evidence="3" id="KW-1185">Reference proteome</keyword>